<keyword evidence="3" id="KW-0575">Peroxidase</keyword>
<dbReference type="Proteomes" id="UP000269271">
    <property type="component" value="Unassembled WGS sequence"/>
</dbReference>
<protein>
    <submittedName>
        <fullName evidence="3">Catalase</fullName>
        <ecNumber evidence="3">1.11.1.6</ecNumber>
    </submittedName>
</protein>
<dbReference type="GO" id="GO:0020037">
    <property type="term" value="F:heme binding"/>
    <property type="evidence" value="ECO:0007669"/>
    <property type="project" value="InterPro"/>
</dbReference>
<dbReference type="EC" id="1.11.1.6" evidence="3"/>
<accession>A0A3N8PMW0</accession>
<dbReference type="Gene3D" id="2.40.180.10">
    <property type="entry name" value="Catalase core domain"/>
    <property type="match status" value="1"/>
</dbReference>
<reference evidence="3 4" key="1">
    <citation type="submission" date="2018-08" db="EMBL/GenBank/DDBJ databases">
        <title>Comparative analysis of Burkholderia isolates from Puerto Rico.</title>
        <authorList>
            <person name="Hall C."/>
            <person name="Sahl J."/>
            <person name="Wagner D."/>
        </authorList>
    </citation>
    <scope>NUCLEOTIDE SEQUENCE [LARGE SCALE GENOMIC DNA]</scope>
    <source>
        <strain evidence="3 4">Bp9001</strain>
    </source>
</reference>
<evidence type="ECO:0000256" key="1">
    <source>
        <dbReference type="ARBA" id="ARBA00002974"/>
    </source>
</evidence>
<dbReference type="AlphaFoldDB" id="A0A3N8PMW0"/>
<dbReference type="Pfam" id="PF00199">
    <property type="entry name" value="Catalase"/>
    <property type="match status" value="1"/>
</dbReference>
<organism evidence="3 4">
    <name type="scientific">Burkholderia contaminans</name>
    <dbReference type="NCBI Taxonomy" id="488447"/>
    <lineage>
        <taxon>Bacteria</taxon>
        <taxon>Pseudomonadati</taxon>
        <taxon>Pseudomonadota</taxon>
        <taxon>Betaproteobacteria</taxon>
        <taxon>Burkholderiales</taxon>
        <taxon>Burkholderiaceae</taxon>
        <taxon>Burkholderia</taxon>
        <taxon>Burkholderia cepacia complex</taxon>
    </lineage>
</organism>
<gene>
    <name evidence="3" type="ORF">DF037_39210</name>
</gene>
<dbReference type="InterPro" id="IPR020835">
    <property type="entry name" value="Catalase_sf"/>
</dbReference>
<proteinExistence type="predicted"/>
<evidence type="ECO:0000313" key="4">
    <source>
        <dbReference type="Proteomes" id="UP000269271"/>
    </source>
</evidence>
<keyword evidence="3" id="KW-0560">Oxidoreductase</keyword>
<dbReference type="SUPFAM" id="SSF56634">
    <property type="entry name" value="Heme-dependent catalase-like"/>
    <property type="match status" value="1"/>
</dbReference>
<feature type="domain" description="Catalase core" evidence="2">
    <location>
        <begin position="1"/>
        <end position="50"/>
    </location>
</feature>
<dbReference type="GO" id="GO:0004096">
    <property type="term" value="F:catalase activity"/>
    <property type="evidence" value="ECO:0007669"/>
    <property type="project" value="UniProtKB-EC"/>
</dbReference>
<name>A0A3N8PMW0_9BURK</name>
<sequence>MHAKGVGAYGAFVVTDEIGRYTRAETVSAVGEQTRMFACFPTVSGRQMSLGSSARQIVGVSNDVLRDKSTTVRSPGRLYDAGIETT</sequence>
<comment type="caution">
    <text evidence="3">The sequence shown here is derived from an EMBL/GenBank/DDBJ whole genome shotgun (WGS) entry which is preliminary data.</text>
</comment>
<evidence type="ECO:0000313" key="3">
    <source>
        <dbReference type="EMBL" id="RQT13057.1"/>
    </source>
</evidence>
<evidence type="ECO:0000259" key="2">
    <source>
        <dbReference type="Pfam" id="PF00199"/>
    </source>
</evidence>
<comment type="function">
    <text evidence="1">Decomposes hydrogen peroxide into water and oxygen; serves to protect cells from the toxic effects of hydrogen peroxide.</text>
</comment>
<dbReference type="InterPro" id="IPR011614">
    <property type="entry name" value="Catalase_core"/>
</dbReference>
<dbReference type="EMBL" id="QTQX01000048">
    <property type="protein sequence ID" value="RQT13057.1"/>
    <property type="molecule type" value="Genomic_DNA"/>
</dbReference>